<dbReference type="Proteomes" id="UP000593577">
    <property type="component" value="Unassembled WGS sequence"/>
</dbReference>
<protein>
    <submittedName>
        <fullName evidence="1">Uncharacterized protein</fullName>
    </submittedName>
</protein>
<evidence type="ECO:0000313" key="1">
    <source>
        <dbReference type="EMBL" id="MBA0697614.1"/>
    </source>
</evidence>
<proteinExistence type="predicted"/>
<reference evidence="1 2" key="1">
    <citation type="journal article" date="2019" name="Genome Biol. Evol.">
        <title>Insights into the evolution of the New World diploid cottons (Gossypium, subgenus Houzingenia) based on genome sequencing.</title>
        <authorList>
            <person name="Grover C.E."/>
            <person name="Arick M.A. 2nd"/>
            <person name="Thrash A."/>
            <person name="Conover J.L."/>
            <person name="Sanders W.S."/>
            <person name="Peterson D.G."/>
            <person name="Frelichowski J.E."/>
            <person name="Scheffler J.A."/>
            <person name="Scheffler B.E."/>
            <person name="Wendel J.F."/>
        </authorList>
    </citation>
    <scope>NUCLEOTIDE SEQUENCE [LARGE SCALE GENOMIC DNA]</scope>
    <source>
        <strain evidence="1">185</strain>
        <tissue evidence="1">Leaf</tissue>
    </source>
</reference>
<gene>
    <name evidence="1" type="ORF">Goari_021148</name>
</gene>
<name>A0A7J8YEZ6_GOSAI</name>
<evidence type="ECO:0000313" key="2">
    <source>
        <dbReference type="Proteomes" id="UP000593577"/>
    </source>
</evidence>
<sequence>MSVIDGLTRGMEVLTRELF</sequence>
<comment type="caution">
    <text evidence="1">The sequence shown here is derived from an EMBL/GenBank/DDBJ whole genome shotgun (WGS) entry which is preliminary data.</text>
</comment>
<accession>A0A7J8YEZ6</accession>
<organism evidence="1 2">
    <name type="scientific">Gossypium aridum</name>
    <name type="common">American cotton</name>
    <name type="synonym">Erioxylum aridum</name>
    <dbReference type="NCBI Taxonomy" id="34290"/>
    <lineage>
        <taxon>Eukaryota</taxon>
        <taxon>Viridiplantae</taxon>
        <taxon>Streptophyta</taxon>
        <taxon>Embryophyta</taxon>
        <taxon>Tracheophyta</taxon>
        <taxon>Spermatophyta</taxon>
        <taxon>Magnoliopsida</taxon>
        <taxon>eudicotyledons</taxon>
        <taxon>Gunneridae</taxon>
        <taxon>Pentapetalae</taxon>
        <taxon>rosids</taxon>
        <taxon>malvids</taxon>
        <taxon>Malvales</taxon>
        <taxon>Malvaceae</taxon>
        <taxon>Malvoideae</taxon>
        <taxon>Gossypium</taxon>
    </lineage>
</organism>
<dbReference type="AlphaFoldDB" id="A0A7J8YEZ6"/>
<keyword evidence="2" id="KW-1185">Reference proteome</keyword>
<dbReference type="EMBL" id="JABFAA010000012">
    <property type="protein sequence ID" value="MBA0697614.1"/>
    <property type="molecule type" value="Genomic_DNA"/>
</dbReference>